<reference evidence="1 2" key="1">
    <citation type="submission" date="2018-08" db="EMBL/GenBank/DDBJ databases">
        <title>A genome reference for cultivated species of the human gut microbiota.</title>
        <authorList>
            <person name="Zou Y."/>
            <person name="Xue W."/>
            <person name="Luo G."/>
        </authorList>
    </citation>
    <scope>NUCLEOTIDE SEQUENCE [LARGE SCALE GENOMIC DNA]</scope>
    <source>
        <strain evidence="1 2">OF01-1</strain>
    </source>
</reference>
<dbReference type="Proteomes" id="UP000284614">
    <property type="component" value="Unassembled WGS sequence"/>
</dbReference>
<dbReference type="EMBL" id="QSDG01000013">
    <property type="protein sequence ID" value="RGY67668.1"/>
    <property type="molecule type" value="Genomic_DNA"/>
</dbReference>
<comment type="caution">
    <text evidence="1">The sequence shown here is derived from an EMBL/GenBank/DDBJ whole genome shotgun (WGS) entry which is preliminary data.</text>
</comment>
<protein>
    <submittedName>
        <fullName evidence="1">Uncharacterized protein</fullName>
    </submittedName>
</protein>
<proteinExistence type="predicted"/>
<evidence type="ECO:0000313" key="2">
    <source>
        <dbReference type="Proteomes" id="UP000284614"/>
    </source>
</evidence>
<accession>A0A413JWL3</accession>
<organism evidence="1 2">
    <name type="scientific">Bacteroides fragilis</name>
    <dbReference type="NCBI Taxonomy" id="817"/>
    <lineage>
        <taxon>Bacteria</taxon>
        <taxon>Pseudomonadati</taxon>
        <taxon>Bacteroidota</taxon>
        <taxon>Bacteroidia</taxon>
        <taxon>Bacteroidales</taxon>
        <taxon>Bacteroidaceae</taxon>
        <taxon>Bacteroides</taxon>
    </lineage>
</organism>
<name>A0A413JWL3_BACFG</name>
<dbReference type="AlphaFoldDB" id="A0A413JWL3"/>
<sequence>MFIVCLSLKNGGGRWKMEVEDKWLKNTIFHHAIILIVNKLNLKRWKMEDRNAFFVGKCLFTTGLHRL</sequence>
<evidence type="ECO:0000313" key="1">
    <source>
        <dbReference type="EMBL" id="RGY67668.1"/>
    </source>
</evidence>
<gene>
    <name evidence="1" type="ORF">DXA27_14870</name>
</gene>